<keyword evidence="4 7" id="KW-1133">Transmembrane helix</keyword>
<dbReference type="PANTHER" id="PTHR15860">
    <property type="entry name" value="UNCHARACTERIZED RING FINGER-CONTAINING PROTEIN"/>
    <property type="match status" value="1"/>
</dbReference>
<dbReference type="Pfam" id="PF07727">
    <property type="entry name" value="RVT_2"/>
    <property type="match status" value="2"/>
</dbReference>
<evidence type="ECO:0000256" key="5">
    <source>
        <dbReference type="ARBA" id="ARBA00023136"/>
    </source>
</evidence>
<feature type="compositionally biased region" description="Gly residues" evidence="6">
    <location>
        <begin position="144"/>
        <end position="155"/>
    </location>
</feature>
<evidence type="ECO:0000259" key="8">
    <source>
        <dbReference type="Pfam" id="PF07727"/>
    </source>
</evidence>
<feature type="compositionally biased region" description="Low complexity" evidence="6">
    <location>
        <begin position="129"/>
        <end position="143"/>
    </location>
</feature>
<evidence type="ECO:0000256" key="7">
    <source>
        <dbReference type="SAM" id="Phobius"/>
    </source>
</evidence>
<comment type="subcellular location">
    <subcellularLocation>
        <location evidence="1">Membrane</location>
        <topology evidence="1">Multi-pass membrane protein</topology>
    </subcellularLocation>
</comment>
<feature type="compositionally biased region" description="Low complexity" evidence="6">
    <location>
        <begin position="53"/>
        <end position="75"/>
    </location>
</feature>
<gene>
    <name evidence="9" type="ORF">U9M48_043127</name>
</gene>
<evidence type="ECO:0000256" key="1">
    <source>
        <dbReference type="ARBA" id="ARBA00004141"/>
    </source>
</evidence>
<feature type="region of interest" description="Disordered" evidence="6">
    <location>
        <begin position="50"/>
        <end position="75"/>
    </location>
</feature>
<feature type="transmembrane region" description="Helical" evidence="7">
    <location>
        <begin position="223"/>
        <end position="244"/>
    </location>
</feature>
<evidence type="ECO:0000256" key="6">
    <source>
        <dbReference type="SAM" id="MobiDB-lite"/>
    </source>
</evidence>
<keyword evidence="2 7" id="KW-0812">Transmembrane</keyword>
<protein>
    <recommendedName>
        <fullName evidence="8">Reverse transcriptase Ty1/copia-type domain-containing protein</fullName>
    </recommendedName>
</protein>
<organism evidence="9 10">
    <name type="scientific">Paspalum notatum var. saurae</name>
    <dbReference type="NCBI Taxonomy" id="547442"/>
    <lineage>
        <taxon>Eukaryota</taxon>
        <taxon>Viridiplantae</taxon>
        <taxon>Streptophyta</taxon>
        <taxon>Embryophyta</taxon>
        <taxon>Tracheophyta</taxon>
        <taxon>Spermatophyta</taxon>
        <taxon>Magnoliopsida</taxon>
        <taxon>Liliopsida</taxon>
        <taxon>Poales</taxon>
        <taxon>Poaceae</taxon>
        <taxon>PACMAD clade</taxon>
        <taxon>Panicoideae</taxon>
        <taxon>Andropogonodae</taxon>
        <taxon>Paspaleae</taxon>
        <taxon>Paspalinae</taxon>
        <taxon>Paspalum</taxon>
    </lineage>
</organism>
<dbReference type="Proteomes" id="UP001341281">
    <property type="component" value="Chromosome 10"/>
</dbReference>
<keyword evidence="5 7" id="KW-0472">Membrane</keyword>
<feature type="domain" description="Reverse transcriptase Ty1/copia-type" evidence="8">
    <location>
        <begin position="313"/>
        <end position="404"/>
    </location>
</feature>
<sequence length="501" mass="54597">MDPPAGGSPDRRGNGPGVGAAPSGLRRYGLNFSASSLLQAPLAALLEYSGVVPSGPAPQAAHHPSSAPSSASSASEVDGLLSAAAAGDGEVSIRIQGGPGDTDSADGVATGTSSEDSIEATAGSEVDQASAAGRGAGAADAEANGGGGEASGNGGGDRAYQRYDVHHVARWIEQILPFSLLLLVVFIRQHLQGFFVTIWIAAVMFKSNDILRKQTALKGERKISVLIGITVIFMIHVFGVYWWYRNDDILRPLFMLPPKDIPPFWHAIFIIMVNDTMVRQASMAVKCMLLMYYKNCRGRNYRRQEEIDSVEWNKTWELAKLPHRHRAITLKWVYKLKRDEVGNVVKHMAWLVQAGVDYDEVFAPVARMEPVRLLLDLAAWEGWRVHHMDIKSAFLNGDLKEEVVAGLELEAGCDTQEDGLCLERMSTPCTGVSSLAAVATFKAEMKGEFLMRDQGLLSFYFGIEVRQVDGTITLRQAHYSKQFLELAGMAECNPAETPMEE</sequence>
<dbReference type="InterPro" id="IPR013103">
    <property type="entry name" value="RVT_2"/>
</dbReference>
<reference evidence="9 10" key="1">
    <citation type="submission" date="2024-02" db="EMBL/GenBank/DDBJ databases">
        <title>High-quality chromosome-scale genome assembly of Pensacola bahiagrass (Paspalum notatum Flugge var. saurae).</title>
        <authorList>
            <person name="Vega J.M."/>
            <person name="Podio M."/>
            <person name="Orjuela J."/>
            <person name="Siena L.A."/>
            <person name="Pessino S.C."/>
            <person name="Combes M.C."/>
            <person name="Mariac C."/>
            <person name="Albertini E."/>
            <person name="Pupilli F."/>
            <person name="Ortiz J.P.A."/>
            <person name="Leblanc O."/>
        </authorList>
    </citation>
    <scope>NUCLEOTIDE SEQUENCE [LARGE SCALE GENOMIC DNA]</scope>
    <source>
        <strain evidence="9">R1</strain>
        <tissue evidence="9">Leaf</tissue>
    </source>
</reference>
<dbReference type="GO" id="GO:0016020">
    <property type="term" value="C:membrane"/>
    <property type="evidence" value="ECO:0007669"/>
    <property type="project" value="UniProtKB-SubCell"/>
</dbReference>
<evidence type="ECO:0000256" key="2">
    <source>
        <dbReference type="ARBA" id="ARBA00022692"/>
    </source>
</evidence>
<evidence type="ECO:0000313" key="9">
    <source>
        <dbReference type="EMBL" id="WVZ97607.1"/>
    </source>
</evidence>
<dbReference type="InterPro" id="IPR044235">
    <property type="entry name" value="RNFT1/2"/>
</dbReference>
<feature type="region of interest" description="Disordered" evidence="6">
    <location>
        <begin position="92"/>
        <end position="155"/>
    </location>
</feature>
<keyword evidence="10" id="KW-1185">Reference proteome</keyword>
<evidence type="ECO:0000313" key="10">
    <source>
        <dbReference type="Proteomes" id="UP001341281"/>
    </source>
</evidence>
<dbReference type="PANTHER" id="PTHR15860:SF0">
    <property type="entry name" value="LP20373P"/>
    <property type="match status" value="1"/>
</dbReference>
<proteinExistence type="predicted"/>
<dbReference type="EMBL" id="CP144754">
    <property type="protein sequence ID" value="WVZ97607.1"/>
    <property type="molecule type" value="Genomic_DNA"/>
</dbReference>
<evidence type="ECO:0000256" key="3">
    <source>
        <dbReference type="ARBA" id="ARBA00022786"/>
    </source>
</evidence>
<accession>A0AAQ3UWT7</accession>
<name>A0AAQ3UWT7_PASNO</name>
<evidence type="ECO:0000256" key="4">
    <source>
        <dbReference type="ARBA" id="ARBA00022989"/>
    </source>
</evidence>
<feature type="region of interest" description="Disordered" evidence="6">
    <location>
        <begin position="1"/>
        <end position="25"/>
    </location>
</feature>
<dbReference type="GO" id="GO:1904294">
    <property type="term" value="P:positive regulation of ERAD pathway"/>
    <property type="evidence" value="ECO:0007669"/>
    <property type="project" value="InterPro"/>
</dbReference>
<keyword evidence="3" id="KW-0833">Ubl conjugation pathway</keyword>
<dbReference type="GO" id="GO:0061630">
    <property type="term" value="F:ubiquitin protein ligase activity"/>
    <property type="evidence" value="ECO:0007669"/>
    <property type="project" value="InterPro"/>
</dbReference>
<dbReference type="AlphaFoldDB" id="A0AAQ3UWT7"/>
<feature type="domain" description="Reverse transcriptase Ty1/copia-type" evidence="8">
    <location>
        <begin position="435"/>
        <end position="500"/>
    </location>
</feature>